<sequence length="73" mass="7533">MIGDDEDDLALPAADVEVAAAEDDVALEDVVLVVVEVALADGVVVLVALQFPAHGATNFTQLPSTHGSFPQHP</sequence>
<organism evidence="1 2">
    <name type="scientific">Trichoglossum hirsutum</name>
    <dbReference type="NCBI Taxonomy" id="265104"/>
    <lineage>
        <taxon>Eukaryota</taxon>
        <taxon>Fungi</taxon>
        <taxon>Dikarya</taxon>
        <taxon>Ascomycota</taxon>
        <taxon>Pezizomycotina</taxon>
        <taxon>Geoglossomycetes</taxon>
        <taxon>Geoglossales</taxon>
        <taxon>Geoglossaceae</taxon>
        <taxon>Trichoglossum</taxon>
    </lineage>
</organism>
<evidence type="ECO:0000313" key="2">
    <source>
        <dbReference type="Proteomes" id="UP000750711"/>
    </source>
</evidence>
<keyword evidence="2" id="KW-1185">Reference proteome</keyword>
<name>A0A9P8LH66_9PEZI</name>
<evidence type="ECO:0000313" key="1">
    <source>
        <dbReference type="EMBL" id="KAH0565189.1"/>
    </source>
</evidence>
<dbReference type="AlphaFoldDB" id="A0A9P8LH66"/>
<dbReference type="EMBL" id="JAGHQM010000126">
    <property type="protein sequence ID" value="KAH0565189.1"/>
    <property type="molecule type" value="Genomic_DNA"/>
</dbReference>
<gene>
    <name evidence="1" type="ORF">GP486_001418</name>
</gene>
<dbReference type="Proteomes" id="UP000750711">
    <property type="component" value="Unassembled WGS sequence"/>
</dbReference>
<comment type="caution">
    <text evidence="1">The sequence shown here is derived from an EMBL/GenBank/DDBJ whole genome shotgun (WGS) entry which is preliminary data.</text>
</comment>
<reference evidence="1" key="1">
    <citation type="submission" date="2021-03" db="EMBL/GenBank/DDBJ databases">
        <title>Comparative genomics and phylogenomic investigation of the class Geoglossomycetes provide insights into ecological specialization and systematics.</title>
        <authorList>
            <person name="Melie T."/>
            <person name="Pirro S."/>
            <person name="Miller A.N."/>
            <person name="Quandt A."/>
        </authorList>
    </citation>
    <scope>NUCLEOTIDE SEQUENCE</scope>
    <source>
        <strain evidence="1">CAQ_001_2017</strain>
    </source>
</reference>
<accession>A0A9P8LH66</accession>
<protein>
    <submittedName>
        <fullName evidence="1">Uncharacterized protein</fullName>
    </submittedName>
</protein>
<proteinExistence type="predicted"/>